<dbReference type="Gene3D" id="3.40.1810.10">
    <property type="entry name" value="Transcription factor, MADS-box"/>
    <property type="match status" value="1"/>
</dbReference>
<reference evidence="8" key="1">
    <citation type="submission" date="2016-11" db="EMBL/GenBank/DDBJ databases">
        <title>The genome of Nicotiana attenuata.</title>
        <authorList>
            <person name="Xu S."/>
            <person name="Brockmoeller T."/>
            <person name="Gaquerel E."/>
            <person name="Navarro A."/>
            <person name="Kuhl H."/>
            <person name="Gase K."/>
            <person name="Ling Z."/>
            <person name="Zhou W."/>
            <person name="Kreitzer C."/>
            <person name="Stanke M."/>
            <person name="Tang H."/>
            <person name="Lyons E."/>
            <person name="Pandey P."/>
            <person name="Pandey S.P."/>
            <person name="Timmermann B."/>
            <person name="Baldwin I.T."/>
        </authorList>
    </citation>
    <scope>NUCLEOTIDE SEQUENCE [LARGE SCALE GENOMIC DNA]</scope>
    <source>
        <strain evidence="8">UT</strain>
    </source>
</reference>
<dbReference type="PRINTS" id="PR00404">
    <property type="entry name" value="MADSDOMAIN"/>
</dbReference>
<evidence type="ECO:0000259" key="7">
    <source>
        <dbReference type="PROSITE" id="PS50066"/>
    </source>
</evidence>
<dbReference type="OMA" id="CEENDIM"/>
<dbReference type="EMBL" id="MJEQ01002979">
    <property type="protein sequence ID" value="OIT26058.1"/>
    <property type="molecule type" value="Genomic_DNA"/>
</dbReference>
<evidence type="ECO:0000313" key="8">
    <source>
        <dbReference type="EMBL" id="OIT26058.1"/>
    </source>
</evidence>
<organism evidence="8 9">
    <name type="scientific">Nicotiana attenuata</name>
    <name type="common">Coyote tobacco</name>
    <dbReference type="NCBI Taxonomy" id="49451"/>
    <lineage>
        <taxon>Eukaryota</taxon>
        <taxon>Viridiplantae</taxon>
        <taxon>Streptophyta</taxon>
        <taxon>Embryophyta</taxon>
        <taxon>Tracheophyta</taxon>
        <taxon>Spermatophyta</taxon>
        <taxon>Magnoliopsida</taxon>
        <taxon>eudicotyledons</taxon>
        <taxon>Gunneridae</taxon>
        <taxon>Pentapetalae</taxon>
        <taxon>asterids</taxon>
        <taxon>lamiids</taxon>
        <taxon>Solanales</taxon>
        <taxon>Solanaceae</taxon>
        <taxon>Nicotianoideae</taxon>
        <taxon>Nicotianeae</taxon>
        <taxon>Nicotiana</taxon>
    </lineage>
</organism>
<dbReference type="SMART" id="SM00432">
    <property type="entry name" value="MADS"/>
    <property type="match status" value="1"/>
</dbReference>
<dbReference type="Gramene" id="OIT26058">
    <property type="protein sequence ID" value="OIT26058"/>
    <property type="gene ID" value="A4A49_55403"/>
</dbReference>
<dbReference type="GO" id="GO:0000978">
    <property type="term" value="F:RNA polymerase II cis-regulatory region sequence-specific DNA binding"/>
    <property type="evidence" value="ECO:0007669"/>
    <property type="project" value="TreeGrafter"/>
</dbReference>
<sequence>MSCCVIMARMTSQMKSKFEKKFLKDKRAEKVALSNKQKALSKRAMDLSTLCGIDIAIIIFSITVEPFLFGNPNVESVVERFSQANQPFYRMTSRKMAHEKVGGCEENDIMKKKKMKAINEEDKGESTLEIFKPTNLERLEKLKQEIDELERNLTEKIDELQSKIGVTNPKFVPEMNATKSLAMPSNWLSL</sequence>
<comment type="caution">
    <text evidence="8">The sequence shown here is derived from an EMBL/GenBank/DDBJ whole genome shotgun (WGS) entry which is preliminary data.</text>
</comment>
<dbReference type="PROSITE" id="PS50066">
    <property type="entry name" value="MADS_BOX_2"/>
    <property type="match status" value="1"/>
</dbReference>
<keyword evidence="3" id="KW-0238">DNA-binding</keyword>
<feature type="coiled-coil region" evidence="6">
    <location>
        <begin position="132"/>
        <end position="163"/>
    </location>
</feature>
<dbReference type="PANTHER" id="PTHR11945">
    <property type="entry name" value="MADS BOX PROTEIN"/>
    <property type="match status" value="1"/>
</dbReference>
<evidence type="ECO:0000256" key="6">
    <source>
        <dbReference type="SAM" id="Coils"/>
    </source>
</evidence>
<dbReference type="PANTHER" id="PTHR11945:SF404">
    <property type="entry name" value="MADS-BOX PROTEIN AGL24-LIKE"/>
    <property type="match status" value="1"/>
</dbReference>
<evidence type="ECO:0000256" key="1">
    <source>
        <dbReference type="ARBA" id="ARBA00004123"/>
    </source>
</evidence>
<dbReference type="AlphaFoldDB" id="A0A1J6K7F7"/>
<dbReference type="GO" id="GO:0000981">
    <property type="term" value="F:DNA-binding transcription factor activity, RNA polymerase II-specific"/>
    <property type="evidence" value="ECO:0007669"/>
    <property type="project" value="TreeGrafter"/>
</dbReference>
<keyword evidence="5" id="KW-0539">Nucleus</keyword>
<dbReference type="Proteomes" id="UP000187609">
    <property type="component" value="Unassembled WGS sequence"/>
</dbReference>
<evidence type="ECO:0000256" key="3">
    <source>
        <dbReference type="ARBA" id="ARBA00023125"/>
    </source>
</evidence>
<evidence type="ECO:0000256" key="2">
    <source>
        <dbReference type="ARBA" id="ARBA00023015"/>
    </source>
</evidence>
<evidence type="ECO:0000256" key="5">
    <source>
        <dbReference type="ARBA" id="ARBA00023242"/>
    </source>
</evidence>
<keyword evidence="4" id="KW-0804">Transcription</keyword>
<dbReference type="SUPFAM" id="SSF55455">
    <property type="entry name" value="SRF-like"/>
    <property type="match status" value="1"/>
</dbReference>
<keyword evidence="6" id="KW-0175">Coiled coil</keyword>
<keyword evidence="9" id="KW-1185">Reference proteome</keyword>
<dbReference type="GO" id="GO:0005634">
    <property type="term" value="C:nucleus"/>
    <property type="evidence" value="ECO:0007669"/>
    <property type="project" value="UniProtKB-SubCell"/>
</dbReference>
<proteinExistence type="predicted"/>
<keyword evidence="2" id="KW-0805">Transcription regulation</keyword>
<gene>
    <name evidence="8" type="primary">AGL61_3</name>
    <name evidence="8" type="ORF">A4A49_55403</name>
</gene>
<dbReference type="SMR" id="A0A1J6K7F7"/>
<evidence type="ECO:0000256" key="4">
    <source>
        <dbReference type="ARBA" id="ARBA00023163"/>
    </source>
</evidence>
<dbReference type="GO" id="GO:0046983">
    <property type="term" value="F:protein dimerization activity"/>
    <property type="evidence" value="ECO:0007669"/>
    <property type="project" value="InterPro"/>
</dbReference>
<evidence type="ECO:0000313" key="9">
    <source>
        <dbReference type="Proteomes" id="UP000187609"/>
    </source>
</evidence>
<dbReference type="Pfam" id="PF00319">
    <property type="entry name" value="SRF-TF"/>
    <property type="match status" value="1"/>
</dbReference>
<protein>
    <submittedName>
        <fullName evidence="8">Agamous-like mads-box protein agl61</fullName>
    </submittedName>
</protein>
<feature type="domain" description="MADS-box" evidence="7">
    <location>
        <begin position="13"/>
        <end position="73"/>
    </location>
</feature>
<accession>A0A1J6K7F7</accession>
<dbReference type="InterPro" id="IPR002100">
    <property type="entry name" value="TF_MADSbox"/>
</dbReference>
<dbReference type="InterPro" id="IPR036879">
    <property type="entry name" value="TF_MADSbox_sf"/>
</dbReference>
<comment type="subcellular location">
    <subcellularLocation>
        <location evidence="1">Nucleus</location>
    </subcellularLocation>
</comment>
<name>A0A1J6K7F7_NICAT</name>